<organism evidence="1">
    <name type="scientific">Arundo donax</name>
    <name type="common">Giant reed</name>
    <name type="synonym">Donax arundinaceus</name>
    <dbReference type="NCBI Taxonomy" id="35708"/>
    <lineage>
        <taxon>Eukaryota</taxon>
        <taxon>Viridiplantae</taxon>
        <taxon>Streptophyta</taxon>
        <taxon>Embryophyta</taxon>
        <taxon>Tracheophyta</taxon>
        <taxon>Spermatophyta</taxon>
        <taxon>Magnoliopsida</taxon>
        <taxon>Liliopsida</taxon>
        <taxon>Poales</taxon>
        <taxon>Poaceae</taxon>
        <taxon>PACMAD clade</taxon>
        <taxon>Arundinoideae</taxon>
        <taxon>Arundineae</taxon>
        <taxon>Arundo</taxon>
    </lineage>
</organism>
<dbReference type="EMBL" id="GBRH01226712">
    <property type="protein sequence ID" value="JAD71183.1"/>
    <property type="molecule type" value="Transcribed_RNA"/>
</dbReference>
<reference evidence="1" key="2">
    <citation type="journal article" date="2015" name="Data Brief">
        <title>Shoot transcriptome of the giant reed, Arundo donax.</title>
        <authorList>
            <person name="Barrero R.A."/>
            <person name="Guerrero F.D."/>
            <person name="Moolhuijzen P."/>
            <person name="Goolsby J.A."/>
            <person name="Tidwell J."/>
            <person name="Bellgard S.E."/>
            <person name="Bellgard M.I."/>
        </authorList>
    </citation>
    <scope>NUCLEOTIDE SEQUENCE</scope>
    <source>
        <tissue evidence="1">Shoot tissue taken approximately 20 cm above the soil surface</tissue>
    </source>
</reference>
<dbReference type="AlphaFoldDB" id="A0A0A9C9Q8"/>
<accession>A0A0A9C9Q8</accession>
<protein>
    <submittedName>
        <fullName evidence="1">Uncharacterized protein</fullName>
    </submittedName>
</protein>
<sequence length="54" mass="6343">MIPFRPCCSFWSWACLMRCSPRQVQRGYCSHWPGVRSLGTASRYMLTTWSCSYT</sequence>
<evidence type="ECO:0000313" key="1">
    <source>
        <dbReference type="EMBL" id="JAD71183.1"/>
    </source>
</evidence>
<proteinExistence type="predicted"/>
<reference evidence="1" key="1">
    <citation type="submission" date="2014-09" db="EMBL/GenBank/DDBJ databases">
        <authorList>
            <person name="Magalhaes I.L.F."/>
            <person name="Oliveira U."/>
            <person name="Santos F.R."/>
            <person name="Vidigal T.H.D.A."/>
            <person name="Brescovit A.D."/>
            <person name="Santos A.J."/>
        </authorList>
    </citation>
    <scope>NUCLEOTIDE SEQUENCE</scope>
    <source>
        <tissue evidence="1">Shoot tissue taken approximately 20 cm above the soil surface</tissue>
    </source>
</reference>
<name>A0A0A9C9Q8_ARUDO</name>